<evidence type="ECO:0000256" key="11">
    <source>
        <dbReference type="ARBA" id="ARBA00023014"/>
    </source>
</evidence>
<dbReference type="EC" id="1.2.7.8" evidence="3 14"/>
<dbReference type="GO" id="GO:0051539">
    <property type="term" value="F:4 iron, 4 sulfur cluster binding"/>
    <property type="evidence" value="ECO:0007669"/>
    <property type="project" value="UniProtKB-UniRule"/>
</dbReference>
<protein>
    <recommendedName>
        <fullName evidence="4 14">Indolepyruvate oxidoreductase subunit IorA</fullName>
        <shortName evidence="14">IOR</shortName>
        <ecNumber evidence="3 14">1.2.7.8</ecNumber>
    </recommendedName>
    <alternativeName>
        <fullName evidence="12 14">Indolepyruvate ferredoxin oxidoreductase subunit alpha</fullName>
    </alternativeName>
</protein>
<feature type="binding site" evidence="15">
    <location>
        <position position="549"/>
    </location>
    <ligand>
        <name>[4Fe-4S] cluster</name>
        <dbReference type="ChEBI" id="CHEBI:49883"/>
        <label>2</label>
    </ligand>
</feature>
<dbReference type="Pfam" id="PF01855">
    <property type="entry name" value="POR_N"/>
    <property type="match status" value="1"/>
</dbReference>
<keyword evidence="6 14" id="KW-0004">4Fe-4S</keyword>
<dbReference type="InterPro" id="IPR029061">
    <property type="entry name" value="THDP-binding"/>
</dbReference>
<feature type="binding site" evidence="15">
    <location>
        <position position="544"/>
    </location>
    <ligand>
        <name>[4Fe-4S] cluster</name>
        <dbReference type="ChEBI" id="CHEBI:49883"/>
        <label>1</label>
    </ligand>
</feature>
<dbReference type="STRING" id="717231.Flexsi_1128"/>
<dbReference type="PIRSF" id="PIRSF006439">
    <property type="entry name" value="Indolepyruvate_ferr_oxidored"/>
    <property type="match status" value="1"/>
</dbReference>
<dbReference type="InterPro" id="IPR011766">
    <property type="entry name" value="TPP_enzyme_TPP-bd"/>
</dbReference>
<dbReference type="Pfam" id="PF00037">
    <property type="entry name" value="Fer4"/>
    <property type="match status" value="1"/>
</dbReference>
<dbReference type="GO" id="GO:0046872">
    <property type="term" value="F:metal ion binding"/>
    <property type="evidence" value="ECO:0007669"/>
    <property type="project" value="UniProtKB-UniRule"/>
</dbReference>
<keyword evidence="9 14" id="KW-0560">Oxidoreductase</keyword>
<evidence type="ECO:0000259" key="16">
    <source>
        <dbReference type="PROSITE" id="PS51379"/>
    </source>
</evidence>
<feature type="binding site" evidence="15">
    <location>
        <position position="541"/>
    </location>
    <ligand>
        <name>[4Fe-4S] cluster</name>
        <dbReference type="ChEBI" id="CHEBI:49883"/>
        <label>1</label>
    </ligand>
</feature>
<dbReference type="AlphaFoldDB" id="F8E676"/>
<dbReference type="GO" id="GO:0030976">
    <property type="term" value="F:thiamine pyrophosphate binding"/>
    <property type="evidence" value="ECO:0007669"/>
    <property type="project" value="InterPro"/>
</dbReference>
<feature type="binding site" evidence="15">
    <location>
        <position position="574"/>
    </location>
    <ligand>
        <name>[4Fe-4S] cluster</name>
        <dbReference type="ChEBI" id="CHEBI:49883"/>
        <label>2</label>
    </ligand>
</feature>
<feature type="binding site" evidence="15">
    <location>
        <position position="568"/>
    </location>
    <ligand>
        <name>[4Fe-4S] cluster</name>
        <dbReference type="ChEBI" id="CHEBI:49883"/>
        <label>2</label>
    </ligand>
</feature>
<evidence type="ECO:0000313" key="18">
    <source>
        <dbReference type="Proteomes" id="UP000006621"/>
    </source>
</evidence>
<accession>F8E676</accession>
<dbReference type="InterPro" id="IPR017896">
    <property type="entry name" value="4Fe4S_Fe-S-bd"/>
</dbReference>
<feature type="binding site" evidence="15">
    <location>
        <position position="538"/>
    </location>
    <ligand>
        <name>[4Fe-4S] cluster</name>
        <dbReference type="ChEBI" id="CHEBI:49883"/>
        <label>1</label>
    </ligand>
</feature>
<dbReference type="KEGG" id="fsi:Flexsi_1128"/>
<evidence type="ECO:0000256" key="12">
    <source>
        <dbReference type="ARBA" id="ARBA00030514"/>
    </source>
</evidence>
<feature type="domain" description="4Fe-4S ferredoxin-type" evidence="16">
    <location>
        <begin position="529"/>
        <end position="557"/>
    </location>
</feature>
<dbReference type="Gene3D" id="3.40.50.920">
    <property type="match status" value="1"/>
</dbReference>
<comment type="function">
    <text evidence="1 14">Catalyzes the ferredoxin-dependent oxidative decarboxylation of arylpyruvates.</text>
</comment>
<dbReference type="eggNOG" id="COG4231">
    <property type="taxonomic scope" value="Bacteria"/>
</dbReference>
<dbReference type="EMBL" id="CP002858">
    <property type="protein sequence ID" value="AEI14784.1"/>
    <property type="molecule type" value="Genomic_DNA"/>
</dbReference>
<evidence type="ECO:0000256" key="15">
    <source>
        <dbReference type="PIRSR" id="PIRSR006439-50"/>
    </source>
</evidence>
<dbReference type="SUPFAM" id="SSF52922">
    <property type="entry name" value="TK C-terminal domain-like"/>
    <property type="match status" value="1"/>
</dbReference>
<evidence type="ECO:0000313" key="17">
    <source>
        <dbReference type="EMBL" id="AEI14784.1"/>
    </source>
</evidence>
<keyword evidence="5 14" id="KW-0813">Transport</keyword>
<proteinExistence type="predicted"/>
<dbReference type="NCBIfam" id="TIGR03336">
    <property type="entry name" value="IOR_alpha"/>
    <property type="match status" value="1"/>
</dbReference>
<name>F8E676_FLESM</name>
<dbReference type="PANTHER" id="PTHR43710">
    <property type="entry name" value="2-HYDROXYACYL-COA LYASE"/>
    <property type="match status" value="1"/>
</dbReference>
<feature type="binding site" evidence="15">
    <location>
        <position position="578"/>
    </location>
    <ligand>
        <name>[4Fe-4S] cluster</name>
        <dbReference type="ChEBI" id="CHEBI:49883"/>
        <label>1</label>
    </ligand>
</feature>
<gene>
    <name evidence="17" type="ordered locus">Flexsi_1128</name>
</gene>
<dbReference type="InterPro" id="IPR002880">
    <property type="entry name" value="Pyrv_Fd/Flavodoxin_OxRdtase_N"/>
</dbReference>
<dbReference type="RefSeq" id="WP_013886271.1">
    <property type="nucleotide sequence ID" value="NC_015672.1"/>
</dbReference>
<dbReference type="InterPro" id="IPR045025">
    <property type="entry name" value="HACL1-like"/>
</dbReference>
<keyword evidence="18" id="KW-1185">Reference proteome</keyword>
<dbReference type="CDD" id="cd02008">
    <property type="entry name" value="TPP_IOR_alpha"/>
    <property type="match status" value="1"/>
</dbReference>
<keyword evidence="8 14" id="KW-0249">Electron transport</keyword>
<comment type="cofactor">
    <cofactor evidence="14 15">
        <name>[4Fe-4S] cluster</name>
        <dbReference type="ChEBI" id="CHEBI:49883"/>
    </cofactor>
    <text evidence="14 15">Binds 2 [4Fe-4S] clusters. In this family the first cluster has a non-standard and varying [4Fe-4S] binding motif CX(2)CX(2)CX(4-5)CP.</text>
</comment>
<feature type="domain" description="4Fe-4S ferredoxin-type" evidence="16">
    <location>
        <begin position="559"/>
        <end position="588"/>
    </location>
</feature>
<keyword evidence="11 14" id="KW-0411">Iron-sulfur</keyword>
<dbReference type="InterPro" id="IPR009014">
    <property type="entry name" value="Transketo_C/PFOR_II"/>
</dbReference>
<evidence type="ECO:0000256" key="6">
    <source>
        <dbReference type="ARBA" id="ARBA00022485"/>
    </source>
</evidence>
<dbReference type="PROSITE" id="PS51379">
    <property type="entry name" value="4FE4S_FER_2"/>
    <property type="match status" value="2"/>
</dbReference>
<comment type="catalytic activity">
    <reaction evidence="13 14">
        <text>indole-3-pyruvate + 2 oxidized [2Fe-2S]-[ferredoxin] + CoA = (indol-3-yl)acetyl-CoA + 2 reduced [2Fe-2S]-[ferredoxin] + CO2 + H(+)</text>
        <dbReference type="Rhea" id="RHEA:12645"/>
        <dbReference type="Rhea" id="RHEA-COMP:10000"/>
        <dbReference type="Rhea" id="RHEA-COMP:10001"/>
        <dbReference type="ChEBI" id="CHEBI:15378"/>
        <dbReference type="ChEBI" id="CHEBI:16526"/>
        <dbReference type="ChEBI" id="CHEBI:17640"/>
        <dbReference type="ChEBI" id="CHEBI:33737"/>
        <dbReference type="ChEBI" id="CHEBI:33738"/>
        <dbReference type="ChEBI" id="CHEBI:57271"/>
        <dbReference type="ChEBI" id="CHEBI:57287"/>
        <dbReference type="EC" id="1.2.7.8"/>
    </reaction>
</comment>
<keyword evidence="7 14" id="KW-0479">Metal-binding</keyword>
<dbReference type="Pfam" id="PF02775">
    <property type="entry name" value="TPP_enzyme_C"/>
    <property type="match status" value="1"/>
</dbReference>
<evidence type="ECO:0000256" key="5">
    <source>
        <dbReference type="ARBA" id="ARBA00022448"/>
    </source>
</evidence>
<evidence type="ECO:0000256" key="14">
    <source>
        <dbReference type="PIRNR" id="PIRNR006439"/>
    </source>
</evidence>
<evidence type="ECO:0000256" key="10">
    <source>
        <dbReference type="ARBA" id="ARBA00023004"/>
    </source>
</evidence>
<organism evidence="17 18">
    <name type="scientific">Flexistipes sinusarabici (strain ATCC 49648 / DSM 4947 / MAS 10)</name>
    <dbReference type="NCBI Taxonomy" id="717231"/>
    <lineage>
        <taxon>Bacteria</taxon>
        <taxon>Pseudomonadati</taxon>
        <taxon>Deferribacterota</taxon>
        <taxon>Deferribacteres</taxon>
        <taxon>Deferribacterales</taxon>
        <taxon>Flexistipitaceae</taxon>
        <taxon>Flexistipes</taxon>
    </lineage>
</organism>
<keyword evidence="10 14" id="KW-0408">Iron</keyword>
<evidence type="ECO:0000256" key="13">
    <source>
        <dbReference type="ARBA" id="ARBA00048332"/>
    </source>
</evidence>
<feature type="binding site" evidence="15">
    <location>
        <position position="571"/>
    </location>
    <ligand>
        <name>[4Fe-4S] cluster</name>
        <dbReference type="ChEBI" id="CHEBI:49883"/>
        <label>2</label>
    </ligand>
</feature>
<dbReference type="HOGENOM" id="CLU_017727_0_0_0"/>
<dbReference type="InterPro" id="IPR017721">
    <property type="entry name" value="IorA"/>
</dbReference>
<evidence type="ECO:0000256" key="4">
    <source>
        <dbReference type="ARBA" id="ARBA00017710"/>
    </source>
</evidence>
<dbReference type="OrthoDB" id="9804603at2"/>
<dbReference type="FunFam" id="3.40.50.970:FF:000039">
    <property type="entry name" value="Indolepyruvate oxidoreductase subunit IorA"/>
    <property type="match status" value="1"/>
</dbReference>
<reference evidence="18" key="2">
    <citation type="submission" date="2011-06" db="EMBL/GenBank/DDBJ databases">
        <title>The complete genome of Flexistipes sinusarabici DSM 4947.</title>
        <authorList>
            <person name="Lucas S."/>
            <person name="Han J."/>
            <person name="Lapidus A."/>
            <person name="Bruce D."/>
            <person name="Goodwin L."/>
            <person name="Pitluck S."/>
            <person name="Peters L."/>
            <person name="Kyrpides N."/>
            <person name="Mavromatis K."/>
            <person name="Ivanova N."/>
            <person name="Mikhailova N."/>
            <person name="Chertkov O."/>
            <person name="Detter J.C."/>
            <person name="Tapia R."/>
            <person name="Han C."/>
            <person name="Land M."/>
            <person name="Hauser L."/>
            <person name="Markowitz V."/>
            <person name="Cheng J.-F."/>
            <person name="Hugenholtz P."/>
            <person name="Woyke T."/>
            <person name="Wu D."/>
            <person name="Spring S."/>
            <person name="Schroeder M."/>
            <person name="Brambilla E."/>
            <person name="Klenk H.-P."/>
            <person name="Eisen J.A."/>
        </authorList>
    </citation>
    <scope>NUCLEOTIDE SEQUENCE [LARGE SCALE GENOMIC DNA]</scope>
    <source>
        <strain evidence="18">DSM 4947 / MAS 10</strain>
    </source>
</reference>
<dbReference type="PANTHER" id="PTHR43710:SF5">
    <property type="entry name" value="INDOLEPYRUVATE FERREDOXIN OXIDOREDUCTASE ALPHA SUBUNIT"/>
    <property type="match status" value="1"/>
</dbReference>
<dbReference type="GO" id="GO:0043805">
    <property type="term" value="F:indolepyruvate ferredoxin oxidoreductase activity"/>
    <property type="evidence" value="ECO:0007669"/>
    <property type="project" value="UniProtKB-UniRule"/>
</dbReference>
<evidence type="ECO:0000256" key="2">
    <source>
        <dbReference type="ARBA" id="ARBA00011238"/>
    </source>
</evidence>
<dbReference type="Gene3D" id="3.40.50.970">
    <property type="match status" value="2"/>
</dbReference>
<evidence type="ECO:0000256" key="8">
    <source>
        <dbReference type="ARBA" id="ARBA00022982"/>
    </source>
</evidence>
<dbReference type="GO" id="GO:0044281">
    <property type="term" value="P:small molecule metabolic process"/>
    <property type="evidence" value="ECO:0007669"/>
    <property type="project" value="UniProtKB-ARBA"/>
</dbReference>
<reference evidence="17 18" key="1">
    <citation type="journal article" date="2011" name="Stand. Genomic Sci.">
        <title>Genome sequence of the moderately thermophilic halophile Flexistipes sinusarabici strain (MAS10).</title>
        <authorList>
            <person name="Lapidus A."/>
            <person name="Chertkov O."/>
            <person name="Nolan M."/>
            <person name="Lucas S."/>
            <person name="Hammon N."/>
            <person name="Deshpande S."/>
            <person name="Cheng J.F."/>
            <person name="Tapia R."/>
            <person name="Han C."/>
            <person name="Goodwin L."/>
            <person name="Pitluck S."/>
            <person name="Liolios K."/>
            <person name="Pagani I."/>
            <person name="Ivanova N."/>
            <person name="Huntemann M."/>
            <person name="Mavromatis K."/>
            <person name="Mikhailova N."/>
            <person name="Pati A."/>
            <person name="Chen A."/>
            <person name="Palaniappan K."/>
            <person name="Land M."/>
            <person name="Hauser L."/>
            <person name="Brambilla E.M."/>
            <person name="Rohde M."/>
            <person name="Abt B."/>
            <person name="Spring S."/>
            <person name="Goker M."/>
            <person name="Bristow J."/>
            <person name="Eisen J.A."/>
            <person name="Markowitz V."/>
            <person name="Hugenholtz P."/>
            <person name="Kyrpides N.C."/>
            <person name="Klenk H.P."/>
            <person name="Woyke T."/>
        </authorList>
    </citation>
    <scope>NUCLEOTIDE SEQUENCE [LARGE SCALE GENOMIC DNA]</scope>
    <source>
        <strain evidence="18">DSM 4947 / MAS 10</strain>
    </source>
</reference>
<dbReference type="Proteomes" id="UP000006621">
    <property type="component" value="Chromosome"/>
</dbReference>
<evidence type="ECO:0000256" key="1">
    <source>
        <dbReference type="ARBA" id="ARBA00002995"/>
    </source>
</evidence>
<sequence>MTKRVLSGNAAIARGAYEAGIGVVSSYPGTPSSEITDNIKYYDEIYSEWATNEKVAMEVTIGSSLAGTRSMTCMKHVGLNVASDPLMTLSYTGVNAGLVVVVADDPNMFSSQNEQDSRHYARFAKIPMLEPADSSEAKYFVQKAVEISEKYSTPVLLRSVTRLSHSMSVVELGTRKETERKELEVNIPKWVMVPANARKRHYWVEERLKKIQNDLNSGLNDLIHEEINSTDIGIVSSGIAYQYVKEALPEASVLKLDMVYPLALDEIKKFAGKVKKLFVVEELDPFIENELKAHGINVENLDRSLMGELSVERLNDIFSEKRYVSRNYKPLYKDINDKLPQRPPNMCPGCSHRGIFHAINKLKLFAAGDIGCYTLGLLPPLSAMHSTICMGASVSMAHGIDKGSNGEYARKSVAVIGDSTFLHTGINGLINSFYNSGTSTVIILDNRITGMTGHQPNPATGISIKGSPAPQVNIEVLCRGMGISHVKVVDPFNVEECLNILKEETAREELSVIITNRPCIFADKSVISSPYYVLEDKCTGCKACVRLGCPAILWDSEKRLAFIDETLCTGCGLCPKVCKFEAIKKRGE</sequence>
<evidence type="ECO:0000256" key="7">
    <source>
        <dbReference type="ARBA" id="ARBA00022723"/>
    </source>
</evidence>
<comment type="subunit">
    <text evidence="2">Heterodimer of the IorA and IorB subunits.</text>
</comment>
<evidence type="ECO:0000256" key="9">
    <source>
        <dbReference type="ARBA" id="ARBA00023002"/>
    </source>
</evidence>
<dbReference type="Gene3D" id="3.30.70.20">
    <property type="match status" value="1"/>
</dbReference>
<dbReference type="CDD" id="cd07034">
    <property type="entry name" value="TPP_PYR_PFOR_IOR-alpha_like"/>
    <property type="match status" value="1"/>
</dbReference>
<dbReference type="SUPFAM" id="SSF52518">
    <property type="entry name" value="Thiamin diphosphate-binding fold (THDP-binding)"/>
    <property type="match status" value="2"/>
</dbReference>
<evidence type="ECO:0000256" key="3">
    <source>
        <dbReference type="ARBA" id="ARBA00012812"/>
    </source>
</evidence>